<accession>A0A1I7DN97</accession>
<dbReference type="Proteomes" id="UP000182466">
    <property type="component" value="Unassembled WGS sequence"/>
</dbReference>
<reference evidence="1 2" key="1">
    <citation type="submission" date="2016-10" db="EMBL/GenBank/DDBJ databases">
        <authorList>
            <person name="de Groot N.N."/>
        </authorList>
    </citation>
    <scope>NUCLEOTIDE SEQUENCE [LARGE SCALE GENOMIC DNA]</scope>
    <source>
        <strain evidence="1 2">CGMCC 1.10959</strain>
    </source>
</reference>
<gene>
    <name evidence="1" type="ORF">SAMN05216236_13119</name>
</gene>
<dbReference type="AlphaFoldDB" id="A0A1I7DN97"/>
<evidence type="ECO:0000313" key="2">
    <source>
        <dbReference type="Proteomes" id="UP000182466"/>
    </source>
</evidence>
<dbReference type="EMBL" id="FPAW01000031">
    <property type="protein sequence ID" value="SFU13096.1"/>
    <property type="molecule type" value="Genomic_DNA"/>
</dbReference>
<organism evidence="1 2">
    <name type="scientific">Sedimentitalea nanhaiensis</name>
    <dbReference type="NCBI Taxonomy" id="999627"/>
    <lineage>
        <taxon>Bacteria</taxon>
        <taxon>Pseudomonadati</taxon>
        <taxon>Pseudomonadota</taxon>
        <taxon>Alphaproteobacteria</taxon>
        <taxon>Rhodobacterales</taxon>
        <taxon>Paracoccaceae</taxon>
        <taxon>Sedimentitalea</taxon>
    </lineage>
</organism>
<name>A0A1I7DN97_9RHOB</name>
<evidence type="ECO:0000313" key="1">
    <source>
        <dbReference type="EMBL" id="SFU13096.1"/>
    </source>
</evidence>
<keyword evidence="2" id="KW-1185">Reference proteome</keyword>
<proteinExistence type="predicted"/>
<sequence>MPATPAANHRAQLFNLLRQQQGSVTSAQPGSVRIEPNPDPQTMECLRRMATRSWELPPPPIVHSAAKPGRHDKFFRTVRA</sequence>
<protein>
    <submittedName>
        <fullName evidence="1">Uncharacterized protein</fullName>
    </submittedName>
</protein>